<evidence type="ECO:0000256" key="1">
    <source>
        <dbReference type="SAM" id="MobiDB-lite"/>
    </source>
</evidence>
<dbReference type="AlphaFoldDB" id="A0A182J536"/>
<keyword evidence="2" id="KW-0812">Transmembrane</keyword>
<reference evidence="3" key="1">
    <citation type="submission" date="2022-08" db="UniProtKB">
        <authorList>
            <consortium name="EnsemblMetazoa"/>
        </authorList>
    </citation>
    <scope>IDENTIFICATION</scope>
    <source>
        <strain evidence="3">EBRO</strain>
    </source>
</reference>
<accession>A0A182J536</accession>
<sequence>MRSLLAPSSNTACSEASQTPEFQREEDGEGDRLKRCNLGGNMVLLTGHSRTRPTSSHARAWPGTTRRSYGTANACLPGNSNGSTGSTGSTRTTGRALERVLMHLITDQAPLTERGRYDGRIDWHLVQAHATSGARASVGPNHAGPAIARSGPATTEMVSHAHVAATNHTAPLPVRACRVESERLQVRHRVNVTAILTVLRGVLVVVPDGLLIADATSTTTNSADAAAAAAVAAATTGLQIVVATADGATRSTADSSASTTDTTTTIIVASASTATRSDANATTATAATATTTTAAAASSSSATITAAGATAASLVVIGVSAAAHLALALVPAVLGARRSRRHVHRGALDQVVLAAQALRHVTNANARNGFGMNTSVTSPYLLKYSWMSSEVMSSVTRPRKILLGIWCCIWSLLLGTFTSHQRLSIRCRLDSAFIWHSNLANRMNPSPKLSKYSRSPSSVVFQGSPSTIRSVVVRFRLSMRFVFGVEFSSLSSLLRLFSFGNTQIANQTIKLKHRSGPLLRLP</sequence>
<feature type="transmembrane region" description="Helical" evidence="2">
    <location>
        <begin position="311"/>
        <end position="336"/>
    </location>
</feature>
<dbReference type="VEuPathDB" id="VectorBase:AATE011526"/>
<organism evidence="3">
    <name type="scientific">Anopheles atroparvus</name>
    <name type="common">European mosquito</name>
    <dbReference type="NCBI Taxonomy" id="41427"/>
    <lineage>
        <taxon>Eukaryota</taxon>
        <taxon>Metazoa</taxon>
        <taxon>Ecdysozoa</taxon>
        <taxon>Arthropoda</taxon>
        <taxon>Hexapoda</taxon>
        <taxon>Insecta</taxon>
        <taxon>Pterygota</taxon>
        <taxon>Neoptera</taxon>
        <taxon>Endopterygota</taxon>
        <taxon>Diptera</taxon>
        <taxon>Nematocera</taxon>
        <taxon>Culicoidea</taxon>
        <taxon>Culicidae</taxon>
        <taxon>Anophelinae</taxon>
        <taxon>Anopheles</taxon>
    </lineage>
</organism>
<feature type="compositionally biased region" description="Basic and acidic residues" evidence="1">
    <location>
        <begin position="22"/>
        <end position="34"/>
    </location>
</feature>
<feature type="region of interest" description="Disordered" evidence="1">
    <location>
        <begin position="1"/>
        <end position="91"/>
    </location>
</feature>
<dbReference type="EnsemblMetazoa" id="AATE011526-RA">
    <property type="protein sequence ID" value="AATE011526-PA.1"/>
    <property type="gene ID" value="AATE011526"/>
</dbReference>
<evidence type="ECO:0000313" key="3">
    <source>
        <dbReference type="EnsemblMetazoa" id="AATE011526-PA.1"/>
    </source>
</evidence>
<keyword evidence="2" id="KW-0472">Membrane</keyword>
<feature type="compositionally biased region" description="Polar residues" evidence="1">
    <location>
        <begin position="1"/>
        <end position="21"/>
    </location>
</feature>
<proteinExistence type="predicted"/>
<protein>
    <submittedName>
        <fullName evidence="3">Uncharacterized protein</fullName>
    </submittedName>
</protein>
<feature type="compositionally biased region" description="Low complexity" evidence="1">
    <location>
        <begin position="78"/>
        <end position="91"/>
    </location>
</feature>
<feature type="transmembrane region" description="Helical" evidence="2">
    <location>
        <begin position="401"/>
        <end position="419"/>
    </location>
</feature>
<name>A0A182J536_ANOAO</name>
<evidence type="ECO:0000256" key="2">
    <source>
        <dbReference type="SAM" id="Phobius"/>
    </source>
</evidence>
<keyword evidence="2" id="KW-1133">Transmembrane helix</keyword>